<accession>A0ACA9KB30</accession>
<evidence type="ECO:0000313" key="2">
    <source>
        <dbReference type="Proteomes" id="UP000789702"/>
    </source>
</evidence>
<organism evidence="1 2">
    <name type="scientific">Dentiscutata heterogama</name>
    <dbReference type="NCBI Taxonomy" id="1316150"/>
    <lineage>
        <taxon>Eukaryota</taxon>
        <taxon>Fungi</taxon>
        <taxon>Fungi incertae sedis</taxon>
        <taxon>Mucoromycota</taxon>
        <taxon>Glomeromycotina</taxon>
        <taxon>Glomeromycetes</taxon>
        <taxon>Diversisporales</taxon>
        <taxon>Gigasporaceae</taxon>
        <taxon>Dentiscutata</taxon>
    </lineage>
</organism>
<feature type="non-terminal residue" evidence="1">
    <location>
        <position position="1"/>
    </location>
</feature>
<comment type="caution">
    <text evidence="1">The sequence shown here is derived from an EMBL/GenBank/DDBJ whole genome shotgun (WGS) entry which is preliminary data.</text>
</comment>
<keyword evidence="2" id="KW-1185">Reference proteome</keyword>
<evidence type="ECO:0000313" key="1">
    <source>
        <dbReference type="EMBL" id="CAG8462443.1"/>
    </source>
</evidence>
<sequence>FWVRTGFVDPYTKLEQEDFAKCDYECSDEIHQKSIDGLLLEKSYCDLQLFHDLCKTLPPGKKGYLSNYEHVFLCRDPRVAAFHIIFVLDQSESMSCKDHPPTSDTLFGKALVLQEAHNNRFVLFENQSIFDTDFIQNKLIEKKGTRFDKAIIQTEQIIDKHFDISRLNVVIFLSDGLDRLPENILKNMCQKNKEERGSPLFLNTIHFGGSNDEFGDSEGGAEVLKKMAEIAQTFHDNSFSNNVQCKFVKAPDTIQLIDNFTDVATNLLVYKPILIKK</sequence>
<reference evidence="1" key="1">
    <citation type="submission" date="2021-06" db="EMBL/GenBank/DDBJ databases">
        <authorList>
            <person name="Kallberg Y."/>
            <person name="Tangrot J."/>
            <person name="Rosling A."/>
        </authorList>
    </citation>
    <scope>NUCLEOTIDE SEQUENCE</scope>
    <source>
        <strain evidence="1">IL203A</strain>
    </source>
</reference>
<proteinExistence type="predicted"/>
<dbReference type="Proteomes" id="UP000789702">
    <property type="component" value="Unassembled WGS sequence"/>
</dbReference>
<dbReference type="EMBL" id="CAJVPU010000801">
    <property type="protein sequence ID" value="CAG8462443.1"/>
    <property type="molecule type" value="Genomic_DNA"/>
</dbReference>
<gene>
    <name evidence="1" type="ORF">DHETER_LOCUS1345</name>
</gene>
<name>A0ACA9KB30_9GLOM</name>
<protein>
    <submittedName>
        <fullName evidence="1">11502_t:CDS:1</fullName>
    </submittedName>
</protein>